<dbReference type="InterPro" id="IPR040190">
    <property type="entry name" value="MURQ/GCKR"/>
</dbReference>
<evidence type="ECO:0000259" key="3">
    <source>
        <dbReference type="PROSITE" id="PS51464"/>
    </source>
</evidence>
<dbReference type="Gene3D" id="1.10.8.1080">
    <property type="match status" value="1"/>
</dbReference>
<dbReference type="InterPro" id="IPR001347">
    <property type="entry name" value="SIS_dom"/>
</dbReference>
<dbReference type="Proteomes" id="UP001210720">
    <property type="component" value="Unassembled WGS sequence"/>
</dbReference>
<comment type="caution">
    <text evidence="4">The sequence shown here is derived from an EMBL/GenBank/DDBJ whole genome shotgun (WGS) entry which is preliminary data.</text>
</comment>
<dbReference type="RefSeq" id="WP_271433007.1">
    <property type="nucleotide sequence ID" value="NZ_JAQIOY010000004.1"/>
</dbReference>
<dbReference type="PANTHER" id="PTHR10088">
    <property type="entry name" value="GLUCOKINASE REGULATORY PROTEIN"/>
    <property type="match status" value="1"/>
</dbReference>
<keyword evidence="1" id="KW-0456">Lyase</keyword>
<dbReference type="PANTHER" id="PTHR10088:SF4">
    <property type="entry name" value="GLUCOKINASE REGULATORY PROTEIN"/>
    <property type="match status" value="1"/>
</dbReference>
<evidence type="ECO:0000313" key="4">
    <source>
        <dbReference type="EMBL" id="MDA7425649.1"/>
    </source>
</evidence>
<keyword evidence="5" id="KW-1185">Reference proteome</keyword>
<dbReference type="CDD" id="cd05007">
    <property type="entry name" value="SIS_Etherase"/>
    <property type="match status" value="1"/>
</dbReference>
<keyword evidence="2" id="KW-0119">Carbohydrate metabolism</keyword>
<reference evidence="4 5" key="1">
    <citation type="submission" date="2023-01" db="EMBL/GenBank/DDBJ databases">
        <title>Thalassococcus onchidii sp. nov., isolated from a marine invertebrate from the South China Sea.</title>
        <authorList>
            <person name="Xu S."/>
            <person name="Liu Z."/>
            <person name="Xu Y."/>
        </authorList>
    </citation>
    <scope>NUCLEOTIDE SEQUENCE [LARGE SCALE GENOMIC DNA]</scope>
    <source>
        <strain evidence="4 5">KCTC 32084</strain>
    </source>
</reference>
<gene>
    <name evidence="4" type="ORF">PFY00_13025</name>
</gene>
<organism evidence="4 5">
    <name type="scientific">Thalassococcus lentus</name>
    <dbReference type="NCBI Taxonomy" id="1210524"/>
    <lineage>
        <taxon>Bacteria</taxon>
        <taxon>Pseudomonadati</taxon>
        <taxon>Pseudomonadota</taxon>
        <taxon>Alphaproteobacteria</taxon>
        <taxon>Rhodobacterales</taxon>
        <taxon>Roseobacteraceae</taxon>
        <taxon>Thalassococcus</taxon>
    </lineage>
</organism>
<feature type="domain" description="SIS" evidence="3">
    <location>
        <begin position="53"/>
        <end position="214"/>
    </location>
</feature>
<proteinExistence type="predicted"/>
<evidence type="ECO:0000256" key="1">
    <source>
        <dbReference type="ARBA" id="ARBA00023239"/>
    </source>
</evidence>
<dbReference type="NCBIfam" id="NF003915">
    <property type="entry name" value="PRK05441.1"/>
    <property type="match status" value="1"/>
</dbReference>
<dbReference type="InterPro" id="IPR005488">
    <property type="entry name" value="Etherase_MurQ"/>
</dbReference>
<dbReference type="InterPro" id="IPR046348">
    <property type="entry name" value="SIS_dom_sf"/>
</dbReference>
<protein>
    <submittedName>
        <fullName evidence="4">N-acetylmuramic acid 6-phosphate etherase</fullName>
    </submittedName>
</protein>
<dbReference type="PROSITE" id="PS51464">
    <property type="entry name" value="SIS"/>
    <property type="match status" value="1"/>
</dbReference>
<dbReference type="EMBL" id="JAQIOY010000004">
    <property type="protein sequence ID" value="MDA7425649.1"/>
    <property type="molecule type" value="Genomic_DNA"/>
</dbReference>
<dbReference type="SUPFAM" id="SSF53697">
    <property type="entry name" value="SIS domain"/>
    <property type="match status" value="1"/>
</dbReference>
<dbReference type="Pfam" id="PF01380">
    <property type="entry name" value="SIS"/>
    <property type="match status" value="1"/>
</dbReference>
<accession>A0ABT4XUM2</accession>
<sequence length="295" mass="29864">MNAKTTEHLHDFAIGLDQRAPEEIASLLAGGQLAAAVMVQHAISGICAGAKAMAQSIRVGGCLHYVAAGSSGLMAAADAQELGGTFSIPAAQLRIHMAGGLPTGVEMPGDTEDDTDSVLLAMSDVSAQDTIIAVSASGSTPYTVAAAERAKSLGASVIGIANNAGSNLLNLADHAVLLETPPEVLSGSTRMGAGTAQKIALNMLSTLMAVDLGHVHDGMMVNLRADNIKLRHRASGIVSQIAGVSIVDAGRALDDADGDVKTAVLIASRGLTPDAARVLLNETAGHLRPAMGQTP</sequence>
<evidence type="ECO:0000313" key="5">
    <source>
        <dbReference type="Proteomes" id="UP001210720"/>
    </source>
</evidence>
<name>A0ABT4XUM2_9RHOB</name>
<evidence type="ECO:0000256" key="2">
    <source>
        <dbReference type="ARBA" id="ARBA00023277"/>
    </source>
</evidence>
<dbReference type="Gene3D" id="3.40.50.10490">
    <property type="entry name" value="Glucose-6-phosphate isomerase like protein, domain 1"/>
    <property type="match status" value="1"/>
</dbReference>